<dbReference type="PANTHER" id="PTHR13218:SF8">
    <property type="entry name" value="TRANSCRIPTION INITIATION FACTOR TFIID SUBUNIT 11"/>
    <property type="match status" value="1"/>
</dbReference>
<protein>
    <submittedName>
        <fullName evidence="7">Histone-fold-containing protein</fullName>
    </submittedName>
</protein>
<keyword evidence="8" id="KW-1185">Reference proteome</keyword>
<evidence type="ECO:0000256" key="3">
    <source>
        <dbReference type="ARBA" id="ARBA00023015"/>
    </source>
</evidence>
<comment type="subcellular location">
    <subcellularLocation>
        <location evidence="1">Nucleus</location>
    </subcellularLocation>
</comment>
<dbReference type="GO" id="GO:0005669">
    <property type="term" value="C:transcription factor TFIID complex"/>
    <property type="evidence" value="ECO:0007669"/>
    <property type="project" value="InterPro"/>
</dbReference>
<comment type="caution">
    <text evidence="7">The sequence shown here is derived from an EMBL/GenBank/DDBJ whole genome shotgun (WGS) entry which is preliminary data.</text>
</comment>
<sequence length="233" mass="27166">MSDSESIHSDVSLDEEDEELIWRVFYSPLEEPAAAEEKPVDFDEDFSDFSDVEDQELVEKYRRLREQEEGEIEPDDDEKKRLLITSFSNDQMERFEAYRRMAVNKPGVKKICNSVLGHLIPQNIAVVMAGLSKLLLGDVITKAFEVQQNEFKTQLILDMEAKKKRKRETLQRLARGEDVLLMPEKNLEYLGDHKMPLTPEHIHEAWRLYRLENSGTFAAKWRTQGEGDGLMFR</sequence>
<dbReference type="GO" id="GO:0046982">
    <property type="term" value="F:protein heterodimerization activity"/>
    <property type="evidence" value="ECO:0007669"/>
    <property type="project" value="InterPro"/>
</dbReference>
<dbReference type="RefSeq" id="XP_018711300.1">
    <property type="nucleotide sequence ID" value="XM_018854260.1"/>
</dbReference>
<dbReference type="InterPro" id="IPR009072">
    <property type="entry name" value="Histone-fold"/>
</dbReference>
<dbReference type="OrthoDB" id="28335at2759"/>
<dbReference type="Proteomes" id="UP000092555">
    <property type="component" value="Unassembled WGS sequence"/>
</dbReference>
<dbReference type="GO" id="GO:0016251">
    <property type="term" value="F:RNA polymerase II general transcription initiation factor activity"/>
    <property type="evidence" value="ECO:0007669"/>
    <property type="project" value="TreeGrafter"/>
</dbReference>
<reference evidence="7 8" key="1">
    <citation type="submission" date="2016-05" db="EMBL/GenBank/DDBJ databases">
        <title>Comparative genomics of biotechnologically important yeasts.</title>
        <authorList>
            <consortium name="DOE Joint Genome Institute"/>
            <person name="Riley R."/>
            <person name="Haridas S."/>
            <person name="Wolfe K.H."/>
            <person name="Lopes M.R."/>
            <person name="Hittinger C.T."/>
            <person name="Goker M."/>
            <person name="Salamov A."/>
            <person name="Wisecaver J."/>
            <person name="Long T.M."/>
            <person name="Aerts A.L."/>
            <person name="Barry K."/>
            <person name="Choi C."/>
            <person name="Clum A."/>
            <person name="Coughlan A.Y."/>
            <person name="Deshpande S."/>
            <person name="Douglass A.P."/>
            <person name="Hanson S.J."/>
            <person name="Klenk H.-P."/>
            <person name="LaButti K."/>
            <person name="Lapidus A."/>
            <person name="Lindquist E."/>
            <person name="Lipzen A."/>
            <person name="Meier-kolthoff J.P."/>
            <person name="Ohm R.A."/>
            <person name="Otillar R.P."/>
            <person name="Pangilinan J."/>
            <person name="Peng Y."/>
            <person name="Rokas A."/>
            <person name="Rosa C.A."/>
            <person name="Scheuner C."/>
            <person name="Sibirny A.A."/>
            <person name="Slot J.C."/>
            <person name="Stielow J.B."/>
            <person name="Sun H."/>
            <person name="Kurtzman C.P."/>
            <person name="Blackwell M."/>
            <person name="Grigoriev I.V."/>
            <person name="Jeffries T.W."/>
        </authorList>
    </citation>
    <scope>NUCLEOTIDE SEQUENCE [LARGE SCALE GENOMIC DNA]</scope>
    <source>
        <strain evidence="7 8">NRRL YB-4993</strain>
    </source>
</reference>
<evidence type="ECO:0000256" key="5">
    <source>
        <dbReference type="ARBA" id="ARBA00023242"/>
    </source>
</evidence>
<name>A0A1A0HA77_9ASCO</name>
<dbReference type="InterPro" id="IPR006809">
    <property type="entry name" value="TAFII28_dom"/>
</dbReference>
<evidence type="ECO:0000256" key="1">
    <source>
        <dbReference type="ARBA" id="ARBA00004123"/>
    </source>
</evidence>
<dbReference type="PANTHER" id="PTHR13218">
    <property type="entry name" value="TRANSCRIPTION INITIATION FACTOR TFIID SUBUNIT 11-RELATED"/>
    <property type="match status" value="1"/>
</dbReference>
<dbReference type="AlphaFoldDB" id="A0A1A0HA77"/>
<evidence type="ECO:0000313" key="8">
    <source>
        <dbReference type="Proteomes" id="UP000092555"/>
    </source>
</evidence>
<dbReference type="InterPro" id="IPR045127">
    <property type="entry name" value="TAF11-like"/>
</dbReference>
<evidence type="ECO:0000256" key="2">
    <source>
        <dbReference type="ARBA" id="ARBA00009788"/>
    </source>
</evidence>
<dbReference type="CDD" id="cd08048">
    <property type="entry name" value="HFD_TAF11"/>
    <property type="match status" value="1"/>
</dbReference>
<dbReference type="Pfam" id="PF04719">
    <property type="entry name" value="TAFII28"/>
    <property type="match status" value="1"/>
</dbReference>
<comment type="similarity">
    <text evidence="2">Belongs to the TAF11 family.</text>
</comment>
<keyword evidence="5" id="KW-0539">Nucleus</keyword>
<proteinExistence type="inferred from homology"/>
<dbReference type="Gene3D" id="1.10.20.10">
    <property type="entry name" value="Histone, subunit A"/>
    <property type="match status" value="1"/>
</dbReference>
<evidence type="ECO:0000256" key="4">
    <source>
        <dbReference type="ARBA" id="ARBA00023163"/>
    </source>
</evidence>
<keyword evidence="4" id="KW-0804">Transcription</keyword>
<evidence type="ECO:0000313" key="7">
    <source>
        <dbReference type="EMBL" id="OBA20778.1"/>
    </source>
</evidence>
<dbReference type="GO" id="GO:0051123">
    <property type="term" value="P:RNA polymerase II preinitiation complex assembly"/>
    <property type="evidence" value="ECO:0007669"/>
    <property type="project" value="InterPro"/>
</dbReference>
<gene>
    <name evidence="7" type="ORF">METBIDRAFT_12718</name>
</gene>
<accession>A0A1A0HA77</accession>
<feature type="domain" description="TAFII28-like protein" evidence="6">
    <location>
        <begin position="82"/>
        <end position="207"/>
    </location>
</feature>
<dbReference type="GeneID" id="30027236"/>
<organism evidence="7 8">
    <name type="scientific">Metschnikowia bicuspidata var. bicuspidata NRRL YB-4993</name>
    <dbReference type="NCBI Taxonomy" id="869754"/>
    <lineage>
        <taxon>Eukaryota</taxon>
        <taxon>Fungi</taxon>
        <taxon>Dikarya</taxon>
        <taxon>Ascomycota</taxon>
        <taxon>Saccharomycotina</taxon>
        <taxon>Pichiomycetes</taxon>
        <taxon>Metschnikowiaceae</taxon>
        <taxon>Metschnikowia</taxon>
    </lineage>
</organism>
<dbReference type="EMBL" id="LXTC01000004">
    <property type="protein sequence ID" value="OBA20778.1"/>
    <property type="molecule type" value="Genomic_DNA"/>
</dbReference>
<evidence type="ECO:0000259" key="6">
    <source>
        <dbReference type="Pfam" id="PF04719"/>
    </source>
</evidence>
<dbReference type="STRING" id="869754.A0A1A0HA77"/>
<keyword evidence="3" id="KW-0805">Transcription regulation</keyword>
<dbReference type="SUPFAM" id="SSF47113">
    <property type="entry name" value="Histone-fold"/>
    <property type="match status" value="1"/>
</dbReference>